<evidence type="ECO:0000313" key="1">
    <source>
        <dbReference type="EMBL" id="STZ74099.1"/>
    </source>
</evidence>
<dbReference type="Proteomes" id="UP000255389">
    <property type="component" value="Unassembled WGS sequence"/>
</dbReference>
<name>A0A378UBQ1_MYCFO</name>
<reference evidence="1 2" key="1">
    <citation type="submission" date="2018-06" db="EMBL/GenBank/DDBJ databases">
        <authorList>
            <consortium name="Pathogen Informatics"/>
            <person name="Doyle S."/>
        </authorList>
    </citation>
    <scope>NUCLEOTIDE SEQUENCE [LARGE SCALE GENOMIC DNA]</scope>
    <source>
        <strain evidence="1 2">NCTC1542</strain>
    </source>
</reference>
<dbReference type="EMBL" id="UGQY01000001">
    <property type="protein sequence ID" value="STZ74099.1"/>
    <property type="molecule type" value="Genomic_DNA"/>
</dbReference>
<organism evidence="1 2">
    <name type="scientific">Mycolicibacterium fortuitum</name>
    <name type="common">Mycobacterium fortuitum</name>
    <dbReference type="NCBI Taxonomy" id="1766"/>
    <lineage>
        <taxon>Bacteria</taxon>
        <taxon>Bacillati</taxon>
        <taxon>Actinomycetota</taxon>
        <taxon>Actinomycetes</taxon>
        <taxon>Mycobacteriales</taxon>
        <taxon>Mycobacteriaceae</taxon>
        <taxon>Mycolicibacterium</taxon>
    </lineage>
</organism>
<gene>
    <name evidence="1" type="ORF">NCTC1542_01648</name>
</gene>
<proteinExistence type="predicted"/>
<dbReference type="PROSITE" id="PS51257">
    <property type="entry name" value="PROKAR_LIPOPROTEIN"/>
    <property type="match status" value="1"/>
</dbReference>
<sequence length="122" mass="13453">MMIRSRETPINVAVVGSCATARMPRPNFVRLMAMSVRIATTSAAPMTTRVTLVMIASNFVPSNKVNWTAGFTRTMGCCALLPPYPFSSFGNTKCTNSCRTNDMPIAVMRKVRARAFRLRSGR</sequence>
<dbReference type="AlphaFoldDB" id="A0A378UBQ1"/>
<accession>A0A378UBQ1</accession>
<evidence type="ECO:0000313" key="2">
    <source>
        <dbReference type="Proteomes" id="UP000255389"/>
    </source>
</evidence>
<protein>
    <submittedName>
        <fullName evidence="1">Uncharacterized protein</fullName>
    </submittedName>
</protein>